<name>A0A3M7TSL8_9BACI</name>
<reference evidence="1 2" key="1">
    <citation type="submission" date="2018-10" db="EMBL/GenBank/DDBJ databases">
        <title>Bacillus Keqinensis sp. nov., a moderately halophilic bacterium isolated from a saline-alkaline lake.</title>
        <authorList>
            <person name="Wang H."/>
        </authorList>
    </citation>
    <scope>NUCLEOTIDE SEQUENCE [LARGE SCALE GENOMIC DNA]</scope>
    <source>
        <strain evidence="1 2">KQ-3</strain>
    </source>
</reference>
<comment type="caution">
    <text evidence="1">The sequence shown here is derived from an EMBL/GenBank/DDBJ whole genome shotgun (WGS) entry which is preliminary data.</text>
</comment>
<sequence length="98" mass="11081">MVLLLSVLVVALSYGTLRPSAVHEFPVPFHAEIETVHSENSFTYKHTGINRLYLLQARLWGWKKVDSMGSLQVFEKDGKRVDVITFQDGFDIGASIEE</sequence>
<dbReference type="EMBL" id="RHIB01000001">
    <property type="protein sequence ID" value="RNA68596.1"/>
    <property type="molecule type" value="Genomic_DNA"/>
</dbReference>
<protein>
    <submittedName>
        <fullName evidence="1">Uncharacterized protein</fullName>
    </submittedName>
</protein>
<organism evidence="1 2">
    <name type="scientific">Alteribacter keqinensis</name>
    <dbReference type="NCBI Taxonomy" id="2483800"/>
    <lineage>
        <taxon>Bacteria</taxon>
        <taxon>Bacillati</taxon>
        <taxon>Bacillota</taxon>
        <taxon>Bacilli</taxon>
        <taxon>Bacillales</taxon>
        <taxon>Bacillaceae</taxon>
        <taxon>Alteribacter</taxon>
    </lineage>
</organism>
<evidence type="ECO:0000313" key="1">
    <source>
        <dbReference type="EMBL" id="RNA68596.1"/>
    </source>
</evidence>
<accession>A0A3M7TSL8</accession>
<dbReference type="AlphaFoldDB" id="A0A3M7TSL8"/>
<proteinExistence type="predicted"/>
<gene>
    <name evidence="1" type="ORF">EBO34_01095</name>
</gene>
<dbReference type="Proteomes" id="UP000278746">
    <property type="component" value="Unassembled WGS sequence"/>
</dbReference>
<evidence type="ECO:0000313" key="2">
    <source>
        <dbReference type="Proteomes" id="UP000278746"/>
    </source>
</evidence>
<keyword evidence="2" id="KW-1185">Reference proteome</keyword>